<dbReference type="FunCoup" id="A0A6I8T1X8">
    <property type="interactions" value="2763"/>
</dbReference>
<evidence type="ECO:0000256" key="3">
    <source>
        <dbReference type="ARBA" id="ARBA00022946"/>
    </source>
</evidence>
<dbReference type="InParanoid" id="A0A6I8T1X8"/>
<evidence type="ECO:0000313" key="9">
    <source>
        <dbReference type="Ensembl" id="ENSXETP00000100631"/>
    </source>
</evidence>
<name>A0A6I8T1X8_XENTR</name>
<evidence type="ECO:0000256" key="1">
    <source>
        <dbReference type="ARBA" id="ARBA00004173"/>
    </source>
</evidence>
<proteinExistence type="inferred from homology"/>
<evidence type="ECO:0000256" key="8">
    <source>
        <dbReference type="ARBA" id="ARBA00081775"/>
    </source>
</evidence>
<dbReference type="Ensembl" id="ENSXETT00000103586">
    <property type="protein sequence ID" value="ENSXETP00000100631"/>
    <property type="gene ID" value="ENSXETG00000035864"/>
</dbReference>
<dbReference type="GeneTree" id="ENSGT00390000005801"/>
<dbReference type="InterPro" id="IPR038538">
    <property type="entry name" value="MTERF_sf"/>
</dbReference>
<evidence type="ECO:0000256" key="5">
    <source>
        <dbReference type="ARBA" id="ARBA00023128"/>
    </source>
</evidence>
<accession>A0A6I8T1X8</accession>
<keyword evidence="6" id="KW-0804">Transcription</keyword>
<dbReference type="FunFam" id="1.25.70.10:FF:000002">
    <property type="entry name" value="transcription termination factor 3, mitochondrial"/>
    <property type="match status" value="1"/>
</dbReference>
<keyword evidence="3" id="KW-0809">Transit peptide</keyword>
<evidence type="ECO:0000256" key="6">
    <source>
        <dbReference type="ARBA" id="ARBA00023163"/>
    </source>
</evidence>
<keyword evidence="5" id="KW-0496">Mitochondrion</keyword>
<dbReference type="SMART" id="SM00733">
    <property type="entry name" value="Mterf"/>
    <property type="match status" value="5"/>
</dbReference>
<dbReference type="Pfam" id="PF02536">
    <property type="entry name" value="mTERF"/>
    <property type="match status" value="1"/>
</dbReference>
<dbReference type="PANTHER" id="PTHR13068">
    <property type="entry name" value="CGI-12 PROTEIN-RELATED"/>
    <property type="match status" value="1"/>
</dbReference>
<protein>
    <recommendedName>
        <fullName evidence="7">Transcription termination factor 3, mitochondrial</fullName>
    </recommendedName>
    <alternativeName>
        <fullName evidence="8">mTERF domain-containing protein 1, mitochondrial</fullName>
    </alternativeName>
</protein>
<reference evidence="9" key="1">
    <citation type="journal article" date="2010" name="Science">
        <title>The genome of the Western clawed frog Xenopus tropicalis.</title>
        <authorList>
            <person name="Hellsten U."/>
            <person name="Harland R.M."/>
            <person name="Gilchrist M.J."/>
            <person name="Hendrix D."/>
            <person name="Jurka J."/>
            <person name="Kapitonov V."/>
            <person name="Ovcharenko I."/>
            <person name="Putnam N.H."/>
            <person name="Shu S."/>
            <person name="Taher L."/>
            <person name="Blitz I.L."/>
            <person name="Blumberg B."/>
            <person name="Dichmann D.S."/>
            <person name="Dubchak I."/>
            <person name="Amaya E."/>
            <person name="Detter J.C."/>
            <person name="Fletcher R."/>
            <person name="Gerhard D.S."/>
            <person name="Goodstein D."/>
            <person name="Graves T."/>
            <person name="Grigoriev I.V."/>
            <person name="Grimwood J."/>
            <person name="Kawashima T."/>
            <person name="Lindquist E."/>
            <person name="Lucas S.M."/>
            <person name="Mead P.E."/>
            <person name="Mitros T."/>
            <person name="Ogino H."/>
            <person name="Ohta Y."/>
            <person name="Poliakov A.V."/>
            <person name="Pollet N."/>
            <person name="Robert J."/>
            <person name="Salamov A."/>
            <person name="Sater A.K."/>
            <person name="Schmutz J."/>
            <person name="Terry A."/>
            <person name="Vize P.D."/>
            <person name="Warren W.C."/>
            <person name="Wells D."/>
            <person name="Wills A."/>
            <person name="Wilson R.K."/>
            <person name="Zimmerman L.B."/>
            <person name="Zorn A.M."/>
            <person name="Grainger R."/>
            <person name="Grammer T."/>
            <person name="Khokha M.K."/>
            <person name="Richardson P.M."/>
            <person name="Rokhsar D.S."/>
        </authorList>
    </citation>
    <scope>NUCLEOTIDE SEQUENCE [LARGE SCALE GENOMIC DNA]</scope>
    <source>
        <strain evidence="9">Nigerian</strain>
    </source>
</reference>
<dbReference type="Bgee" id="ENSXETG00000035864">
    <property type="expression patterns" value="Expressed in egg cell and 12 other cell types or tissues"/>
</dbReference>
<dbReference type="Gene3D" id="1.25.70.10">
    <property type="entry name" value="Transcription termination factor 3, mitochondrial"/>
    <property type="match status" value="1"/>
</dbReference>
<dbReference type="AlphaFoldDB" id="A0A6I8T1X8"/>
<dbReference type="GO" id="GO:0005739">
    <property type="term" value="C:mitochondrion"/>
    <property type="evidence" value="ECO:0007669"/>
    <property type="project" value="UniProtKB-SubCell"/>
</dbReference>
<dbReference type="PANTHER" id="PTHR13068:SF194">
    <property type="entry name" value="TRANSCRIPTION TERMINATION FACTOR 3, MITOCHONDRIAL"/>
    <property type="match status" value="1"/>
</dbReference>
<evidence type="ECO:0000256" key="4">
    <source>
        <dbReference type="ARBA" id="ARBA00023015"/>
    </source>
</evidence>
<reference evidence="9" key="2">
    <citation type="submission" date="2020-05" db="UniProtKB">
        <authorList>
            <consortium name="Ensembl"/>
        </authorList>
    </citation>
    <scope>IDENTIFICATION</scope>
</reference>
<dbReference type="InterPro" id="IPR003690">
    <property type="entry name" value="MTERF"/>
</dbReference>
<comment type="subcellular location">
    <subcellularLocation>
        <location evidence="1">Mitochondrion</location>
    </subcellularLocation>
</comment>
<evidence type="ECO:0000256" key="7">
    <source>
        <dbReference type="ARBA" id="ARBA00071275"/>
    </source>
</evidence>
<dbReference type="GO" id="GO:0003676">
    <property type="term" value="F:nucleic acid binding"/>
    <property type="evidence" value="ECO:0007669"/>
    <property type="project" value="InterPro"/>
</dbReference>
<keyword evidence="4" id="KW-0805">Transcription regulation</keyword>
<dbReference type="GO" id="GO:0006355">
    <property type="term" value="P:regulation of DNA-templated transcription"/>
    <property type="evidence" value="ECO:0007669"/>
    <property type="project" value="UniProtKB-ARBA"/>
</dbReference>
<sequence>MFLVVCRISRRCSLLNASNYAHFSRGLWHSAALTQRSQRKNEMVALRRLLGHIYGTERTTWSSVMLLRRHFTHLSTEGDATVMFSEQNLPSIKLYPQETKVLPGTDFNTLSEDLEGAPPLSPLEEITENEAAQIAADLPIPPASFTLQDYVDQSETLKKLVLLGVDLSKLEKRPNVANFLLRLDFERDVSRFLLFLKDVGLEDSQLGAFLSKNPFILSEDLENLQKRVKLFSPLFRVSYLRLKEFSKEAVARMVAKAPYLLNFSIERLDNRLGFFQRELGLSTEKTRDLIIRLPRLLTGSLEPVRENLKVCEIELGFKKNEIQHIAIKVPKILTANKKKLMETFDYVHNIMGIPHHLIVKFPQVFNTKLLKMKERHLFLGFLGRAVYDPTKPNYVSLDKLTSTPNEIFCVEVAKASVQDYERFLKTL</sequence>
<organism evidence="9">
    <name type="scientific">Xenopus tropicalis</name>
    <name type="common">Western clawed frog</name>
    <name type="synonym">Silurana tropicalis</name>
    <dbReference type="NCBI Taxonomy" id="8364"/>
    <lineage>
        <taxon>Eukaryota</taxon>
        <taxon>Metazoa</taxon>
        <taxon>Chordata</taxon>
        <taxon>Craniata</taxon>
        <taxon>Vertebrata</taxon>
        <taxon>Euteleostomi</taxon>
        <taxon>Amphibia</taxon>
        <taxon>Batrachia</taxon>
        <taxon>Anura</taxon>
        <taxon>Pipoidea</taxon>
        <taxon>Pipidae</taxon>
        <taxon>Xenopodinae</taxon>
        <taxon>Xenopus</taxon>
        <taxon>Silurana</taxon>
    </lineage>
</organism>
<comment type="similarity">
    <text evidence="2">Belongs to the mTERF family.</text>
</comment>
<evidence type="ECO:0000256" key="2">
    <source>
        <dbReference type="ARBA" id="ARBA00007692"/>
    </source>
</evidence>